<gene>
    <name evidence="2" type="ORF">J5V16_12835</name>
</gene>
<reference evidence="2 3" key="1">
    <citation type="submission" date="2021-03" db="EMBL/GenBank/DDBJ databases">
        <title>Glycomyces sp. nov., a novel actinomycete isolated from soil.</title>
        <authorList>
            <person name="Yang X."/>
            <person name="Xu X."/>
        </authorList>
    </citation>
    <scope>NUCLEOTIDE SEQUENCE [LARGE SCALE GENOMIC DNA]</scope>
    <source>
        <strain evidence="2 3">NEAU-S30</strain>
    </source>
</reference>
<sequence>MSELTWQILRATDFTVVENAAASWATYIQTALEIEDDVLKDIDVLRDGSTDFEGTSADALRANVQGTVGDYIEGLGLYADPITRILRAVQEDLTVKKQDLADLFAEAGVELVAAGGIGEERFDIATQGPNDYHYTGGSNNAEQQNERFRLIERAEILTDEFLAIMADARDIDDTYAAALRALNDDAEPLPPRIGEPDYATRTAEYYAEQYQEFLDRVESGEASPTETYGLWSSLSPEDQAQLLTDRPELLGNTDGIPSQVRHDANIAMLTDYVATHPHDDDASGLLQKVNDENLMLLGFTPESMEVDGRDATHHDMQCIVATGDPDAADNIAIYIPGVGSDEDWTEAMAKAGTETYVDYAQNLTDAAESQDPAANNVTVMWLGYDAPGSFAEGYSQEYAEEGGERLDQFTTGISATNQASDANITQIGHSYGSTVTGYADQTGDTSDADQVVLIGSPGPGNEVDSAADFNVGGEDVYVSMSDNDPINAADDVVLGADTTDSELFPQRVDGGDGNHMQYFTDSDSLDNLGLIITDQGEQATRYDPS</sequence>
<name>A0ABS3U4Q0_9ACTN</name>
<evidence type="ECO:0000259" key="1">
    <source>
        <dbReference type="Pfam" id="PF06259"/>
    </source>
</evidence>
<comment type="caution">
    <text evidence="2">The sequence shown here is derived from an EMBL/GenBank/DDBJ whole genome shotgun (WGS) entry which is preliminary data.</text>
</comment>
<dbReference type="Gene3D" id="3.40.50.1820">
    <property type="entry name" value="alpha/beta hydrolase"/>
    <property type="match status" value="1"/>
</dbReference>
<evidence type="ECO:0000313" key="3">
    <source>
        <dbReference type="Proteomes" id="UP000681341"/>
    </source>
</evidence>
<keyword evidence="3" id="KW-1185">Reference proteome</keyword>
<dbReference type="InterPro" id="IPR010427">
    <property type="entry name" value="DUF1023"/>
</dbReference>
<dbReference type="InterPro" id="IPR029058">
    <property type="entry name" value="AB_hydrolase_fold"/>
</dbReference>
<dbReference type="Pfam" id="PF06259">
    <property type="entry name" value="Abhydrolase_8"/>
    <property type="match status" value="1"/>
</dbReference>
<dbReference type="EMBL" id="JAGFNP010000006">
    <property type="protein sequence ID" value="MBO3733715.1"/>
    <property type="molecule type" value="Genomic_DNA"/>
</dbReference>
<evidence type="ECO:0000313" key="2">
    <source>
        <dbReference type="EMBL" id="MBO3733715.1"/>
    </source>
</evidence>
<proteinExistence type="predicted"/>
<dbReference type="SUPFAM" id="SSF53474">
    <property type="entry name" value="alpha/beta-Hydrolases"/>
    <property type="match status" value="1"/>
</dbReference>
<accession>A0ABS3U4Q0</accession>
<dbReference type="RefSeq" id="WP_208496679.1">
    <property type="nucleotide sequence ID" value="NZ_JAGFNP010000006.1"/>
</dbReference>
<dbReference type="Proteomes" id="UP000681341">
    <property type="component" value="Unassembled WGS sequence"/>
</dbReference>
<feature type="domain" description="DUF1023" evidence="1">
    <location>
        <begin position="316"/>
        <end position="488"/>
    </location>
</feature>
<protein>
    <recommendedName>
        <fullName evidence="1">DUF1023 domain-containing protein</fullName>
    </recommendedName>
</protein>
<organism evidence="2 3">
    <name type="scientific">Glycomyces niveus</name>
    <dbReference type="NCBI Taxonomy" id="2820287"/>
    <lineage>
        <taxon>Bacteria</taxon>
        <taxon>Bacillati</taxon>
        <taxon>Actinomycetota</taxon>
        <taxon>Actinomycetes</taxon>
        <taxon>Glycomycetales</taxon>
        <taxon>Glycomycetaceae</taxon>
        <taxon>Glycomyces</taxon>
    </lineage>
</organism>